<dbReference type="CDD" id="cd08215">
    <property type="entry name" value="STKc_Nek"/>
    <property type="match status" value="1"/>
</dbReference>
<dbReference type="PANTHER" id="PTHR44535">
    <property type="entry name" value="PROTEIN CBG16200"/>
    <property type="match status" value="1"/>
</dbReference>
<dbReference type="PANTHER" id="PTHR44535:SF5">
    <property type="entry name" value="PROTEIN KINASE DOMAIN-CONTAINING PROTEIN"/>
    <property type="match status" value="1"/>
</dbReference>
<dbReference type="FunFam" id="1.10.510.10:FF:000262">
    <property type="entry name" value="Serine/threonine-protein kinase Nek8"/>
    <property type="match status" value="1"/>
</dbReference>
<dbReference type="GO" id="GO:0005524">
    <property type="term" value="F:ATP binding"/>
    <property type="evidence" value="ECO:0007669"/>
    <property type="project" value="UniProtKB-KW"/>
</dbReference>
<gene>
    <name evidence="4" type="ORF">g.44430</name>
</gene>
<sequence>EVQVISLLNHPNVISYLGNFEVDGVLMIEMEYADGGTLSQLISNRSRMSEKEILMLFIQIVSALQHMHENNILHRDLKTANVFLTKEKTIKVGDFGISKMMTTKGQAQTVLGTPYYISPEMCEGKQYDKKSDIWALGCILYEMACLQKTFEGSNLPALVNKIMKGTFEPIPDGYSIDFKELVDDMLRKDPLIR</sequence>
<dbReference type="InterPro" id="IPR008271">
    <property type="entry name" value="Ser/Thr_kinase_AS"/>
</dbReference>
<dbReference type="Pfam" id="PF00069">
    <property type="entry name" value="Pkinase"/>
    <property type="match status" value="1"/>
</dbReference>
<dbReference type="PROSITE" id="PS00108">
    <property type="entry name" value="PROTEIN_KINASE_ST"/>
    <property type="match status" value="1"/>
</dbReference>
<dbReference type="GO" id="GO:0004672">
    <property type="term" value="F:protein kinase activity"/>
    <property type="evidence" value="ECO:0007669"/>
    <property type="project" value="InterPro"/>
</dbReference>
<protein>
    <recommendedName>
        <fullName evidence="3">Protein kinase domain-containing protein</fullName>
    </recommendedName>
</protein>
<evidence type="ECO:0000259" key="3">
    <source>
        <dbReference type="PROSITE" id="PS50011"/>
    </source>
</evidence>
<reference evidence="4" key="1">
    <citation type="submission" date="2015-12" db="EMBL/GenBank/DDBJ databases">
        <title>De novo transcriptome assembly of four potential Pierce s Disease insect vectors from Arizona vineyards.</title>
        <authorList>
            <person name="Tassone E.E."/>
        </authorList>
    </citation>
    <scope>NUCLEOTIDE SEQUENCE</scope>
</reference>
<dbReference type="Gene3D" id="1.10.510.10">
    <property type="entry name" value="Transferase(Phosphotransferase) domain 1"/>
    <property type="match status" value="1"/>
</dbReference>
<feature type="non-terminal residue" evidence="4">
    <location>
        <position position="193"/>
    </location>
</feature>
<dbReference type="EMBL" id="GEDC01030651">
    <property type="protein sequence ID" value="JAS06647.1"/>
    <property type="molecule type" value="Transcribed_RNA"/>
</dbReference>
<name>A0A1B6BZF0_9HEMI</name>
<evidence type="ECO:0000256" key="1">
    <source>
        <dbReference type="ARBA" id="ARBA00022741"/>
    </source>
</evidence>
<dbReference type="InterPro" id="IPR051997">
    <property type="entry name" value="STK_NEK"/>
</dbReference>
<dbReference type="InterPro" id="IPR000719">
    <property type="entry name" value="Prot_kinase_dom"/>
</dbReference>
<feature type="non-terminal residue" evidence="4">
    <location>
        <position position="1"/>
    </location>
</feature>
<dbReference type="InterPro" id="IPR011009">
    <property type="entry name" value="Kinase-like_dom_sf"/>
</dbReference>
<keyword evidence="2" id="KW-0067">ATP-binding</keyword>
<dbReference type="SMART" id="SM00220">
    <property type="entry name" value="S_TKc"/>
    <property type="match status" value="1"/>
</dbReference>
<proteinExistence type="predicted"/>
<feature type="domain" description="Protein kinase" evidence="3">
    <location>
        <begin position="1"/>
        <end position="193"/>
    </location>
</feature>
<keyword evidence="1" id="KW-0547">Nucleotide-binding</keyword>
<dbReference type="PROSITE" id="PS50011">
    <property type="entry name" value="PROTEIN_KINASE_DOM"/>
    <property type="match status" value="1"/>
</dbReference>
<evidence type="ECO:0000256" key="2">
    <source>
        <dbReference type="ARBA" id="ARBA00022840"/>
    </source>
</evidence>
<organism evidence="4">
    <name type="scientific">Clastoptera arizonana</name>
    <name type="common">Arizona spittle bug</name>
    <dbReference type="NCBI Taxonomy" id="38151"/>
    <lineage>
        <taxon>Eukaryota</taxon>
        <taxon>Metazoa</taxon>
        <taxon>Ecdysozoa</taxon>
        <taxon>Arthropoda</taxon>
        <taxon>Hexapoda</taxon>
        <taxon>Insecta</taxon>
        <taxon>Pterygota</taxon>
        <taxon>Neoptera</taxon>
        <taxon>Paraneoptera</taxon>
        <taxon>Hemiptera</taxon>
        <taxon>Auchenorrhyncha</taxon>
        <taxon>Cercopoidea</taxon>
        <taxon>Clastopteridae</taxon>
        <taxon>Clastoptera</taxon>
    </lineage>
</organism>
<dbReference type="SUPFAM" id="SSF56112">
    <property type="entry name" value="Protein kinase-like (PK-like)"/>
    <property type="match status" value="1"/>
</dbReference>
<dbReference type="AlphaFoldDB" id="A0A1B6BZF0"/>
<accession>A0A1B6BZF0</accession>
<evidence type="ECO:0000313" key="4">
    <source>
        <dbReference type="EMBL" id="JAS06647.1"/>
    </source>
</evidence>